<evidence type="ECO:0000313" key="2">
    <source>
        <dbReference type="Proteomes" id="UP000193834"/>
    </source>
</evidence>
<evidence type="ECO:0000313" key="1">
    <source>
        <dbReference type="EMBL" id="SMG59468.1"/>
    </source>
</evidence>
<name>A0A1X7LZZ0_9BACL</name>
<sequence>MILLPLIALFGCEPQENKYEDAANRIEEALQQKYGEEFVVEKIGGGFGTVNTNTIKSMASPKSDPSIKFQVEITKDLEKVYDKYLNEIVAQSNVKPIEKMARKFWSDAKVTITNDTVWTYPTHVDRNMTYEEFLKLYPSNTQLVSVFVNSENYMNEMNEMDEDSELLRYQQFAKVLVESGNLKTRFNVKYLSLDAYSRYDELRRRSAEMTYEYKKEEDERSLMNFVVINGTYISENGKLEDSEVDFKETFEYWKRKRLEYLEKKGTM</sequence>
<dbReference type="RefSeq" id="WP_085499089.1">
    <property type="nucleotide sequence ID" value="NZ_FXAZ01000013.1"/>
</dbReference>
<organism evidence="1 2">
    <name type="scientific">Paenibacillus aquistagni</name>
    <dbReference type="NCBI Taxonomy" id="1852522"/>
    <lineage>
        <taxon>Bacteria</taxon>
        <taxon>Bacillati</taxon>
        <taxon>Bacillota</taxon>
        <taxon>Bacilli</taxon>
        <taxon>Bacillales</taxon>
        <taxon>Paenibacillaceae</taxon>
        <taxon>Paenibacillus</taxon>
    </lineage>
</organism>
<dbReference type="STRING" id="1852522.SAMN06295960_4946"/>
<reference evidence="1 2" key="1">
    <citation type="submission" date="2017-04" db="EMBL/GenBank/DDBJ databases">
        <authorList>
            <person name="Afonso C.L."/>
            <person name="Miller P.J."/>
            <person name="Scott M.A."/>
            <person name="Spackman E."/>
            <person name="Goraichik I."/>
            <person name="Dimitrov K.M."/>
            <person name="Suarez D.L."/>
            <person name="Swayne D.E."/>
        </authorList>
    </citation>
    <scope>NUCLEOTIDE SEQUENCE [LARGE SCALE GENOMIC DNA]</scope>
    <source>
        <strain evidence="1 2">11</strain>
    </source>
</reference>
<gene>
    <name evidence="1" type="ORF">SAMN06295960_4946</name>
</gene>
<dbReference type="AlphaFoldDB" id="A0A1X7LZZ0"/>
<dbReference type="Proteomes" id="UP000193834">
    <property type="component" value="Unassembled WGS sequence"/>
</dbReference>
<dbReference type="OrthoDB" id="2607853at2"/>
<dbReference type="EMBL" id="FXAZ01000013">
    <property type="protein sequence ID" value="SMG59468.1"/>
    <property type="molecule type" value="Genomic_DNA"/>
</dbReference>
<proteinExistence type="predicted"/>
<accession>A0A1X7LZZ0</accession>
<protein>
    <submittedName>
        <fullName evidence="1">Uncharacterized protein</fullName>
    </submittedName>
</protein>
<keyword evidence="2" id="KW-1185">Reference proteome</keyword>